<dbReference type="Proteomes" id="UP000598360">
    <property type="component" value="Unassembled WGS sequence"/>
</dbReference>
<reference evidence="2" key="1">
    <citation type="submission" date="2020-10" db="EMBL/GenBank/DDBJ databases">
        <title>Diversity and distribution of actinomycetes associated with coral in the coast of Hainan.</title>
        <authorList>
            <person name="Li F."/>
        </authorList>
    </citation>
    <scope>NUCLEOTIDE SEQUENCE</scope>
    <source>
        <strain evidence="2">HNM0983</strain>
    </source>
</reference>
<dbReference type="InterPro" id="IPR032710">
    <property type="entry name" value="NTF2-like_dom_sf"/>
</dbReference>
<feature type="domain" description="SnoaL-like" evidence="1">
    <location>
        <begin position="9"/>
        <end position="109"/>
    </location>
</feature>
<keyword evidence="3" id="KW-1185">Reference proteome</keyword>
<evidence type="ECO:0000313" key="3">
    <source>
        <dbReference type="Proteomes" id="UP000598360"/>
    </source>
</evidence>
<proteinExistence type="predicted"/>
<evidence type="ECO:0000313" key="2">
    <source>
        <dbReference type="EMBL" id="MBE9372950.1"/>
    </source>
</evidence>
<dbReference type="RefSeq" id="WP_193926400.1">
    <property type="nucleotide sequence ID" value="NZ_JADEYC010000001.1"/>
</dbReference>
<organism evidence="2 3">
    <name type="scientific">Saccharopolyspora montiporae</name>
    <dbReference type="NCBI Taxonomy" id="2781240"/>
    <lineage>
        <taxon>Bacteria</taxon>
        <taxon>Bacillati</taxon>
        <taxon>Actinomycetota</taxon>
        <taxon>Actinomycetes</taxon>
        <taxon>Pseudonocardiales</taxon>
        <taxon>Pseudonocardiaceae</taxon>
        <taxon>Saccharopolyspora</taxon>
    </lineage>
</organism>
<dbReference type="SUPFAM" id="SSF54427">
    <property type="entry name" value="NTF2-like"/>
    <property type="match status" value="1"/>
</dbReference>
<protein>
    <submittedName>
        <fullName evidence="2">Nuclear transport factor 2 family protein</fullName>
    </submittedName>
</protein>
<dbReference type="EMBL" id="JADEYC010000001">
    <property type="protein sequence ID" value="MBE9372950.1"/>
    <property type="molecule type" value="Genomic_DNA"/>
</dbReference>
<dbReference type="InterPro" id="IPR037401">
    <property type="entry name" value="SnoaL-like"/>
</dbReference>
<dbReference type="Pfam" id="PF12680">
    <property type="entry name" value="SnoaL_2"/>
    <property type="match status" value="1"/>
</dbReference>
<comment type="caution">
    <text evidence="2">The sequence shown here is derived from an EMBL/GenBank/DDBJ whole genome shotgun (WGS) entry which is preliminary data.</text>
</comment>
<dbReference type="AlphaFoldDB" id="A0A929FXZ6"/>
<sequence>MSEHHALYRRWIDELWNGDPQVAGSLVTDDFVGHWPDREVRGPGQLAELIAGTQGMFTELSFTLDVGPIAEGDLVAGRWTGHGRSADGTVQRFVGNDLLRVRDGRFAEYWVASVGGS</sequence>
<name>A0A929FXZ6_9PSEU</name>
<evidence type="ECO:0000259" key="1">
    <source>
        <dbReference type="Pfam" id="PF12680"/>
    </source>
</evidence>
<dbReference type="Gene3D" id="3.10.450.50">
    <property type="match status" value="1"/>
</dbReference>
<accession>A0A929FXZ6</accession>
<gene>
    <name evidence="2" type="ORF">IQ251_00665</name>
</gene>